<reference evidence="3" key="1">
    <citation type="submission" date="2016-06" db="EMBL/GenBank/DDBJ databases">
        <authorList>
            <person name="Varghese N."/>
            <person name="Submissions Spin"/>
        </authorList>
    </citation>
    <scope>NUCLEOTIDE SEQUENCE [LARGE SCALE GENOMIC DNA]</scope>
    <source>
        <strain evidence="3">DSM 43168</strain>
    </source>
</reference>
<feature type="region of interest" description="Disordered" evidence="1">
    <location>
        <begin position="1"/>
        <end position="44"/>
    </location>
</feature>
<evidence type="ECO:0000256" key="1">
    <source>
        <dbReference type="SAM" id="MobiDB-lite"/>
    </source>
</evidence>
<organism evidence="2 3">
    <name type="scientific">Micromonospora carbonacea</name>
    <dbReference type="NCBI Taxonomy" id="47853"/>
    <lineage>
        <taxon>Bacteria</taxon>
        <taxon>Bacillati</taxon>
        <taxon>Actinomycetota</taxon>
        <taxon>Actinomycetes</taxon>
        <taxon>Micromonosporales</taxon>
        <taxon>Micromonosporaceae</taxon>
        <taxon>Micromonospora</taxon>
    </lineage>
</organism>
<dbReference type="Proteomes" id="UP000183585">
    <property type="component" value="Unassembled WGS sequence"/>
</dbReference>
<gene>
    <name evidence="2" type="ORF">GA0070563_102255</name>
</gene>
<evidence type="ECO:0000313" key="2">
    <source>
        <dbReference type="EMBL" id="SCE82855.1"/>
    </source>
</evidence>
<evidence type="ECO:0000313" key="3">
    <source>
        <dbReference type="Proteomes" id="UP000183585"/>
    </source>
</evidence>
<accession>A0A1C4VGH2</accession>
<sequence>MTQEDPSSEAETEFAAPGTAEDPVRIQPGTGADPGPDGLSTDVEDESEVVAHAEADDAEALPWCVGYFC</sequence>
<proteinExistence type="predicted"/>
<keyword evidence="3" id="KW-1185">Reference proteome</keyword>
<protein>
    <submittedName>
        <fullName evidence="2">Uncharacterized protein</fullName>
    </submittedName>
</protein>
<dbReference type="RefSeq" id="WP_074473085.1">
    <property type="nucleotide sequence ID" value="NZ_FMCT01000002.1"/>
</dbReference>
<name>A0A1C4VGH2_9ACTN</name>
<feature type="compositionally biased region" description="Acidic residues" evidence="1">
    <location>
        <begin position="1"/>
        <end position="12"/>
    </location>
</feature>
<dbReference type="EMBL" id="FMCT01000002">
    <property type="protein sequence ID" value="SCE82855.1"/>
    <property type="molecule type" value="Genomic_DNA"/>
</dbReference>
<dbReference type="AlphaFoldDB" id="A0A1C4VGH2"/>